<dbReference type="GO" id="GO:0006508">
    <property type="term" value="P:proteolysis"/>
    <property type="evidence" value="ECO:0007669"/>
    <property type="project" value="UniProtKB-KW"/>
</dbReference>
<gene>
    <name evidence="2" type="primary">yhjJ_1</name>
    <name evidence="2" type="ORF">NCTC11872_00373</name>
</gene>
<keyword evidence="2" id="KW-0378">Hydrolase</keyword>
<dbReference type="Pfam" id="PF05193">
    <property type="entry name" value="Peptidase_M16_C"/>
    <property type="match status" value="1"/>
</dbReference>
<dbReference type="InterPro" id="IPR011249">
    <property type="entry name" value="Metalloenz_LuxS/M16"/>
</dbReference>
<dbReference type="SUPFAM" id="SSF63411">
    <property type="entry name" value="LuxS/MPP-like metallohydrolase"/>
    <property type="match status" value="1"/>
</dbReference>
<reference evidence="2 3" key="1">
    <citation type="submission" date="2018-06" db="EMBL/GenBank/DDBJ databases">
        <authorList>
            <consortium name="Pathogen Informatics"/>
            <person name="Doyle S."/>
        </authorList>
    </citation>
    <scope>NUCLEOTIDE SEQUENCE [LARGE SCALE GENOMIC DNA]</scope>
    <source>
        <strain evidence="2 3">NCTC11872</strain>
    </source>
</reference>
<dbReference type="GO" id="GO:0008233">
    <property type="term" value="F:peptidase activity"/>
    <property type="evidence" value="ECO:0007669"/>
    <property type="project" value="UniProtKB-KW"/>
</dbReference>
<dbReference type="Proteomes" id="UP000249936">
    <property type="component" value="Unassembled WGS sequence"/>
</dbReference>
<evidence type="ECO:0000313" key="2">
    <source>
        <dbReference type="EMBL" id="SPX40797.1"/>
    </source>
</evidence>
<dbReference type="EMBL" id="UASK01000003">
    <property type="protein sequence ID" value="SPX40797.1"/>
    <property type="molecule type" value="Genomic_DNA"/>
</dbReference>
<accession>A0A2X1RMH7</accession>
<dbReference type="InterPro" id="IPR007863">
    <property type="entry name" value="Peptidase_M16_C"/>
</dbReference>
<protein>
    <submittedName>
        <fullName evidence="2">Putative zinc protease</fullName>
    </submittedName>
</protein>
<evidence type="ECO:0000259" key="1">
    <source>
        <dbReference type="Pfam" id="PF05193"/>
    </source>
</evidence>
<feature type="domain" description="Peptidase M16 C-terminal" evidence="1">
    <location>
        <begin position="33"/>
        <end position="97"/>
    </location>
</feature>
<name>A0A2X1RMH7_HAEIF</name>
<proteinExistence type="predicted"/>
<keyword evidence="2" id="KW-0645">Protease</keyword>
<organism evidence="2 3">
    <name type="scientific">Haemophilus influenzae</name>
    <dbReference type="NCBI Taxonomy" id="727"/>
    <lineage>
        <taxon>Bacteria</taxon>
        <taxon>Pseudomonadati</taxon>
        <taxon>Pseudomonadota</taxon>
        <taxon>Gammaproteobacteria</taxon>
        <taxon>Pasteurellales</taxon>
        <taxon>Pasteurellaceae</taxon>
        <taxon>Haemophilus</taxon>
    </lineage>
</organism>
<dbReference type="Gene3D" id="3.30.830.10">
    <property type="entry name" value="Metalloenzyme, LuxS/M16 peptidase-like"/>
    <property type="match status" value="1"/>
</dbReference>
<sequence length="102" mass="11946">MLRIGNKKSAIEMAGSRYVLRDPIGDMDIIKTISAKRVADFYHKWYRPDNMSVIIVGDIDTKQVVKLLKQNLSQENPITKTTLEKIDFNIPLINKWRLDFYF</sequence>
<evidence type="ECO:0000313" key="3">
    <source>
        <dbReference type="Proteomes" id="UP000249936"/>
    </source>
</evidence>
<dbReference type="GO" id="GO:0046872">
    <property type="term" value="F:metal ion binding"/>
    <property type="evidence" value="ECO:0007669"/>
    <property type="project" value="InterPro"/>
</dbReference>
<dbReference type="AlphaFoldDB" id="A0A2X1RMH7"/>